<keyword evidence="2" id="KW-0456">Lyase</keyword>
<dbReference type="GO" id="GO:0016829">
    <property type="term" value="F:lyase activity"/>
    <property type="evidence" value="ECO:0007669"/>
    <property type="project" value="UniProtKB-KW"/>
</dbReference>
<dbReference type="InterPro" id="IPR007214">
    <property type="entry name" value="YbaK/aa-tRNA-synth-assoc-dom"/>
</dbReference>
<evidence type="ECO:0000313" key="2">
    <source>
        <dbReference type="EMBL" id="MPL60663.1"/>
    </source>
</evidence>
<name>A0A644T177_9ZZZZ</name>
<dbReference type="GO" id="GO:0002161">
    <property type="term" value="F:aminoacyl-tRNA deacylase activity"/>
    <property type="evidence" value="ECO:0007669"/>
    <property type="project" value="InterPro"/>
</dbReference>
<dbReference type="CDD" id="cd04333">
    <property type="entry name" value="ProX_deacylase"/>
    <property type="match status" value="1"/>
</dbReference>
<gene>
    <name evidence="2" type="primary">ybaK_2</name>
    <name evidence="2" type="ORF">SDC9_06224</name>
</gene>
<dbReference type="InterPro" id="IPR036754">
    <property type="entry name" value="YbaK/aa-tRNA-synt-asso_dom_sf"/>
</dbReference>
<dbReference type="EC" id="4.2.-.-" evidence="2"/>
<sequence>MSNNKALKRVQDFIDKYPDLKVILFDNSTHTAEMAAQTLGVEVGQIAKTLLFTAEFNSFLVVTCGDKKVNTKKLAHIVQAKKVKFASSEVVFELTGFLPGGVSPVGLEKSIPIFLDRSLFNYQVVFAAAGTSNSALPIAPARLQQITDAVVIDVC</sequence>
<dbReference type="SUPFAM" id="SSF55826">
    <property type="entry name" value="YbaK/ProRS associated domain"/>
    <property type="match status" value="1"/>
</dbReference>
<dbReference type="AlphaFoldDB" id="A0A644T177"/>
<evidence type="ECO:0000259" key="1">
    <source>
        <dbReference type="Pfam" id="PF04073"/>
    </source>
</evidence>
<dbReference type="Gene3D" id="3.90.960.10">
    <property type="entry name" value="YbaK/aminoacyl-tRNA synthetase-associated domain"/>
    <property type="match status" value="1"/>
</dbReference>
<protein>
    <submittedName>
        <fullName evidence="2">Cys-tRNA(Pro)/Cys-tRNA(Cys) deacylase YbaK</fullName>
        <ecNumber evidence="2">4.2.-.-</ecNumber>
    </submittedName>
</protein>
<accession>A0A644T177</accession>
<dbReference type="Pfam" id="PF04073">
    <property type="entry name" value="tRNA_edit"/>
    <property type="match status" value="1"/>
</dbReference>
<dbReference type="PANTHER" id="PTHR30411:SF1">
    <property type="entry name" value="CYTOPLASMIC PROTEIN"/>
    <property type="match status" value="1"/>
</dbReference>
<organism evidence="2">
    <name type="scientific">bioreactor metagenome</name>
    <dbReference type="NCBI Taxonomy" id="1076179"/>
    <lineage>
        <taxon>unclassified sequences</taxon>
        <taxon>metagenomes</taxon>
        <taxon>ecological metagenomes</taxon>
    </lineage>
</organism>
<comment type="caution">
    <text evidence="2">The sequence shown here is derived from an EMBL/GenBank/DDBJ whole genome shotgun (WGS) entry which is preliminary data.</text>
</comment>
<proteinExistence type="predicted"/>
<dbReference type="EMBL" id="VSSQ01000012">
    <property type="protein sequence ID" value="MPL60663.1"/>
    <property type="molecule type" value="Genomic_DNA"/>
</dbReference>
<dbReference type="PANTHER" id="PTHR30411">
    <property type="entry name" value="CYTOPLASMIC PROTEIN"/>
    <property type="match status" value="1"/>
</dbReference>
<reference evidence="2" key="1">
    <citation type="submission" date="2019-08" db="EMBL/GenBank/DDBJ databases">
        <authorList>
            <person name="Kucharzyk K."/>
            <person name="Murdoch R.W."/>
            <person name="Higgins S."/>
            <person name="Loffler F."/>
        </authorList>
    </citation>
    <scope>NUCLEOTIDE SEQUENCE</scope>
</reference>
<feature type="domain" description="YbaK/aminoacyl-tRNA synthetase-associated" evidence="1">
    <location>
        <begin position="28"/>
        <end position="145"/>
    </location>
</feature>